<dbReference type="PANTHER" id="PTHR10462">
    <property type="entry name" value="GLYCOSYLTRANSFERASE-RELATED"/>
    <property type="match status" value="1"/>
</dbReference>
<keyword evidence="11" id="KW-0479">Metal-binding</keyword>
<feature type="active site" description="Nucleophile" evidence="9">
    <location>
        <position position="301"/>
    </location>
</feature>
<dbReference type="AlphaFoldDB" id="A0A8C8UHR0"/>
<feature type="binding site" evidence="10">
    <location>
        <position position="124"/>
    </location>
    <ligand>
        <name>UDP-N-acetyl-alpha-D-galactosamine</name>
        <dbReference type="ChEBI" id="CHEBI:67138"/>
    </ligand>
</feature>
<evidence type="ECO:0000256" key="11">
    <source>
        <dbReference type="PIRSR" id="PIRSR605076-3"/>
    </source>
</evidence>
<evidence type="ECO:0000256" key="4">
    <source>
        <dbReference type="ARBA" id="ARBA00022679"/>
    </source>
</evidence>
<dbReference type="InterPro" id="IPR029044">
    <property type="entry name" value="Nucleotide-diphossugar_trans"/>
</dbReference>
<keyword evidence="3" id="KW-0328">Glycosyltransferase</keyword>
<dbReference type="SUPFAM" id="SSF53448">
    <property type="entry name" value="Nucleotide-diphospho-sugar transferases"/>
    <property type="match status" value="1"/>
</dbReference>
<dbReference type="GO" id="GO:0005794">
    <property type="term" value="C:Golgi apparatus"/>
    <property type="evidence" value="ECO:0007669"/>
    <property type="project" value="TreeGrafter"/>
</dbReference>
<dbReference type="FunFam" id="3.90.550.10:FF:000022">
    <property type="entry name" value="Histo-blood group ABO system transferase"/>
    <property type="match status" value="1"/>
</dbReference>
<comment type="similarity">
    <text evidence="2">Belongs to the glycosyltransferase 6 family.</text>
</comment>
<dbReference type="Pfam" id="PF03414">
    <property type="entry name" value="Glyco_transf_6"/>
    <property type="match status" value="1"/>
</dbReference>
<evidence type="ECO:0000256" key="8">
    <source>
        <dbReference type="ARBA" id="ARBA00023136"/>
    </source>
</evidence>
<evidence type="ECO:0000256" key="6">
    <source>
        <dbReference type="ARBA" id="ARBA00022968"/>
    </source>
</evidence>
<dbReference type="InterPro" id="IPR005076">
    <property type="entry name" value="Glyco_trans_6"/>
</dbReference>
<protein>
    <submittedName>
        <fullName evidence="13">Uncharacterized protein</fullName>
    </submittedName>
</protein>
<dbReference type="Proteomes" id="UP000694547">
    <property type="component" value="Chromosome 1"/>
</dbReference>
<evidence type="ECO:0000256" key="5">
    <source>
        <dbReference type="ARBA" id="ARBA00022692"/>
    </source>
</evidence>
<evidence type="ECO:0000256" key="3">
    <source>
        <dbReference type="ARBA" id="ARBA00022676"/>
    </source>
</evidence>
<name>A0A8C8UHR0_PERMB</name>
<evidence type="ECO:0000313" key="13">
    <source>
        <dbReference type="Ensembl" id="ENSPEMP00000031408.1"/>
    </source>
</evidence>
<accession>A0A8C8UHR0</accession>
<feature type="binding site" evidence="10">
    <location>
        <begin position="209"/>
        <end position="211"/>
    </location>
    <ligand>
        <name>UDP-N-acetyl-alpha-D-galactosamine</name>
        <dbReference type="ChEBI" id="CHEBI:67138"/>
    </ligand>
</feature>
<proteinExistence type="inferred from homology"/>
<evidence type="ECO:0000256" key="10">
    <source>
        <dbReference type="PIRSR" id="PIRSR605076-2"/>
    </source>
</evidence>
<reference evidence="13 14" key="1">
    <citation type="submission" date="2018-10" db="EMBL/GenBank/DDBJ databases">
        <title>Improved assembly of the deer mouse Peromyscus maniculatus genome.</title>
        <authorList>
            <person name="Lassance J.-M."/>
            <person name="Hoekstra H.E."/>
        </authorList>
    </citation>
    <scope>NUCLEOTIDE SEQUENCE [LARGE SCALE GENOMIC DNA]</scope>
</reference>
<evidence type="ECO:0000256" key="7">
    <source>
        <dbReference type="ARBA" id="ARBA00022989"/>
    </source>
</evidence>
<evidence type="ECO:0000256" key="1">
    <source>
        <dbReference type="ARBA" id="ARBA00004606"/>
    </source>
</evidence>
<evidence type="ECO:0000256" key="9">
    <source>
        <dbReference type="PIRSR" id="PIRSR605076-1"/>
    </source>
</evidence>
<feature type="binding site" evidence="11">
    <location>
        <position position="211"/>
    </location>
    <ligand>
        <name>Mn(2+)</name>
        <dbReference type="ChEBI" id="CHEBI:29035"/>
    </ligand>
</feature>
<comment type="subcellular location">
    <subcellularLocation>
        <location evidence="1">Membrane</location>
        <topology evidence="1">Single-pass type II membrane protein</topology>
    </subcellularLocation>
</comment>
<keyword evidence="4" id="KW-0808">Transferase</keyword>
<dbReference type="Ensembl" id="ENSPEMT00000036733.1">
    <property type="protein sequence ID" value="ENSPEMP00000031408.1"/>
    <property type="gene ID" value="ENSPEMG00000024709.1"/>
</dbReference>
<evidence type="ECO:0000256" key="12">
    <source>
        <dbReference type="SAM" id="Phobius"/>
    </source>
</evidence>
<keyword evidence="6" id="KW-0735">Signal-anchor</keyword>
<reference evidence="13" key="2">
    <citation type="submission" date="2025-08" db="UniProtKB">
        <authorList>
            <consortium name="Ensembl"/>
        </authorList>
    </citation>
    <scope>IDENTIFICATION</scope>
</reference>
<evidence type="ECO:0000313" key="14">
    <source>
        <dbReference type="Proteomes" id="UP000694547"/>
    </source>
</evidence>
<keyword evidence="11" id="KW-0464">Manganese</keyword>
<dbReference type="GeneTree" id="ENSGT00950000182858"/>
<keyword evidence="7 12" id="KW-1133">Transmembrane helix</keyword>
<dbReference type="GO" id="GO:0005975">
    <property type="term" value="P:carbohydrate metabolic process"/>
    <property type="evidence" value="ECO:0007669"/>
    <property type="project" value="InterPro"/>
</dbReference>
<keyword evidence="8 12" id="KW-0472">Membrane</keyword>
<reference evidence="13" key="3">
    <citation type="submission" date="2025-09" db="UniProtKB">
        <authorList>
            <consortium name="Ensembl"/>
        </authorList>
    </citation>
    <scope>IDENTIFICATION</scope>
</reference>
<dbReference type="GO" id="GO:0031982">
    <property type="term" value="C:vesicle"/>
    <property type="evidence" value="ECO:0007669"/>
    <property type="project" value="TreeGrafter"/>
</dbReference>
<dbReference type="Gene3D" id="3.90.550.10">
    <property type="entry name" value="Spore Coat Polysaccharide Biosynthesis Protein SpsA, Chain A"/>
    <property type="match status" value="1"/>
</dbReference>
<feature type="binding site" evidence="10">
    <location>
        <position position="301"/>
    </location>
    <ligand>
        <name>an alpha-L-fucosyl-(1-&gt;2)-beta-D-galactosyl derivative</name>
        <dbReference type="ChEBI" id="CHEBI:140327"/>
    </ligand>
</feature>
<organism evidence="13 14">
    <name type="scientific">Peromyscus maniculatus bairdii</name>
    <name type="common">Prairie deer mouse</name>
    <dbReference type="NCBI Taxonomy" id="230844"/>
    <lineage>
        <taxon>Eukaryota</taxon>
        <taxon>Metazoa</taxon>
        <taxon>Chordata</taxon>
        <taxon>Craniata</taxon>
        <taxon>Vertebrata</taxon>
        <taxon>Euteleostomi</taxon>
        <taxon>Mammalia</taxon>
        <taxon>Eutheria</taxon>
        <taxon>Euarchontoglires</taxon>
        <taxon>Glires</taxon>
        <taxon>Rodentia</taxon>
        <taxon>Myomorpha</taxon>
        <taxon>Muroidea</taxon>
        <taxon>Cricetidae</taxon>
        <taxon>Neotominae</taxon>
        <taxon>Peromyscus</taxon>
    </lineage>
</organism>
<dbReference type="GO" id="GO:0004380">
    <property type="term" value="F:glycoprotein-fucosylgalactoside alpha-N-acetylgalactosaminyltransferase activity"/>
    <property type="evidence" value="ECO:0007669"/>
    <property type="project" value="TreeGrafter"/>
</dbReference>
<feature type="binding site" evidence="11">
    <location>
        <position position="209"/>
    </location>
    <ligand>
        <name>Mn(2+)</name>
        <dbReference type="ChEBI" id="CHEBI:29035"/>
    </ligand>
</feature>
<keyword evidence="5 12" id="KW-0812">Transmembrane</keyword>
<keyword evidence="14" id="KW-1185">Reference proteome</keyword>
<evidence type="ECO:0000256" key="2">
    <source>
        <dbReference type="ARBA" id="ARBA00010413"/>
    </source>
</evidence>
<dbReference type="PANTHER" id="PTHR10462:SF29">
    <property type="entry name" value="HISTO-BLOOD GROUP ABO SYSTEM TRANSFERASE"/>
    <property type="match status" value="1"/>
</dbReference>
<dbReference type="GO" id="GO:0016020">
    <property type="term" value="C:membrane"/>
    <property type="evidence" value="ECO:0007669"/>
    <property type="project" value="UniProtKB-SubCell"/>
</dbReference>
<sequence length="388" mass="45375">MAWPLWTLSRQYFSFHQATLLLIALLLAIFGYGYWHQKSQIHKGELIKADMADRKQYRLQDKSLSKLIYTQPSLLTPTRRDVLVLTSWLAPVVWEWTFNIDILNEQFQLQNATIGLTVFALKNYKEYLEQFLRSAETFFMVGHKVNYYIFTDQPHDVPQIPLHDGRKVVTLQMPSFERPQDISMQRMEFISIYSKQRFHKEVAYLVCSDVDVTFQHKVGVEILSPLFATLHLHFFMAGRETFHYERRPKSQAYIPKDEGDFYYTGSLFGGSVAEIYRLTAACHQMIITDKINNIEALQLGESHLNKYLLYHKPTKILSSEYMFNKKICFIIASLANLNNYKEHLRLRNLLGSSVWQWQKLGFHSLYIHHLTGWGGGGGVSFLIMHVPF</sequence>
<dbReference type="GO" id="GO:0046872">
    <property type="term" value="F:metal ion binding"/>
    <property type="evidence" value="ECO:0007669"/>
    <property type="project" value="UniProtKB-KW"/>
</dbReference>
<feature type="transmembrane region" description="Helical" evidence="12">
    <location>
        <begin position="12"/>
        <end position="35"/>
    </location>
</feature>
<feature type="binding site" evidence="10">
    <location>
        <position position="231"/>
    </location>
    <ligand>
        <name>an alpha-L-fucosyl-(1-&gt;2)-beta-D-galactosyl derivative</name>
        <dbReference type="ChEBI" id="CHEBI:140327"/>
    </ligand>
</feature>
<comment type="cofactor">
    <cofactor evidence="11">
        <name>Mn(2+)</name>
        <dbReference type="ChEBI" id="CHEBI:29035"/>
    </cofactor>
    <text evidence="11">Binds 1 Mn(2+) ion per subunit.</text>
</comment>